<dbReference type="RefSeq" id="XP_056478175.1">
    <property type="nucleotide sequence ID" value="XM_056615203.1"/>
</dbReference>
<dbReference type="SUPFAM" id="SSF53474">
    <property type="entry name" value="alpha/beta-Hydrolases"/>
    <property type="match status" value="1"/>
</dbReference>
<keyword evidence="1" id="KW-0732">Signal</keyword>
<dbReference type="PANTHER" id="PTHR11559">
    <property type="entry name" value="CARBOXYLESTERASE"/>
    <property type="match status" value="1"/>
</dbReference>
<dbReference type="EMBL" id="JAPQKI010000003">
    <property type="protein sequence ID" value="KAJ5110064.1"/>
    <property type="molecule type" value="Genomic_DNA"/>
</dbReference>
<dbReference type="InterPro" id="IPR050309">
    <property type="entry name" value="Type-B_Carboxylest/Lipase"/>
</dbReference>
<dbReference type="GO" id="GO:0072330">
    <property type="term" value="P:monocarboxylic acid biosynthetic process"/>
    <property type="evidence" value="ECO:0007669"/>
    <property type="project" value="UniProtKB-ARBA"/>
</dbReference>
<protein>
    <recommendedName>
        <fullName evidence="2">Carboxylesterase type B domain-containing protein</fullName>
    </recommendedName>
</protein>
<evidence type="ECO:0000259" key="2">
    <source>
        <dbReference type="Pfam" id="PF00135"/>
    </source>
</evidence>
<reference evidence="3" key="1">
    <citation type="submission" date="2022-11" db="EMBL/GenBank/DDBJ databases">
        <authorList>
            <person name="Petersen C."/>
        </authorList>
    </citation>
    <scope>NUCLEOTIDE SEQUENCE</scope>
    <source>
        <strain evidence="3">IBT 30761</strain>
    </source>
</reference>
<dbReference type="Gene3D" id="3.40.50.1820">
    <property type="entry name" value="alpha/beta hydrolase"/>
    <property type="match status" value="2"/>
</dbReference>
<evidence type="ECO:0000313" key="3">
    <source>
        <dbReference type="EMBL" id="KAJ5110064.1"/>
    </source>
</evidence>
<dbReference type="Pfam" id="PF00135">
    <property type="entry name" value="COesterase"/>
    <property type="match status" value="1"/>
</dbReference>
<dbReference type="InterPro" id="IPR029058">
    <property type="entry name" value="AB_hydrolase_fold"/>
</dbReference>
<comment type="caution">
    <text evidence="3">The sequence shown here is derived from an EMBL/GenBank/DDBJ whole genome shotgun (WGS) entry which is preliminary data.</text>
</comment>
<dbReference type="Proteomes" id="UP001149074">
    <property type="component" value="Unassembled WGS sequence"/>
</dbReference>
<dbReference type="InterPro" id="IPR002018">
    <property type="entry name" value="CarbesteraseB"/>
</dbReference>
<dbReference type="AlphaFoldDB" id="A0A9W9G0V7"/>
<organism evidence="3 4">
    <name type="scientific">Penicillium argentinense</name>
    <dbReference type="NCBI Taxonomy" id="1131581"/>
    <lineage>
        <taxon>Eukaryota</taxon>
        <taxon>Fungi</taxon>
        <taxon>Dikarya</taxon>
        <taxon>Ascomycota</taxon>
        <taxon>Pezizomycotina</taxon>
        <taxon>Eurotiomycetes</taxon>
        <taxon>Eurotiomycetidae</taxon>
        <taxon>Eurotiales</taxon>
        <taxon>Aspergillaceae</taxon>
        <taxon>Penicillium</taxon>
    </lineage>
</organism>
<gene>
    <name evidence="3" type="ORF">N7532_002709</name>
</gene>
<dbReference type="GO" id="GO:0017000">
    <property type="term" value="P:antibiotic biosynthetic process"/>
    <property type="evidence" value="ECO:0007669"/>
    <property type="project" value="UniProtKB-ARBA"/>
</dbReference>
<evidence type="ECO:0000256" key="1">
    <source>
        <dbReference type="SAM" id="SignalP"/>
    </source>
</evidence>
<keyword evidence="4" id="KW-1185">Reference proteome</keyword>
<feature type="chain" id="PRO_5040894760" description="Carboxylesterase type B domain-containing protein" evidence="1">
    <location>
        <begin position="16"/>
        <end position="206"/>
    </location>
</feature>
<sequence length="206" mass="21653">MKLLLSVLVPVLAAAASSPSVTIDAGTLLGGFCESGNVVYYKSISFAEPPVGELRFESPKAKKQFAGGKLDATSSPASCVQWTDEFIEDGPTSEDCFISESGGGKNLATNSTLQNDGKSYAKALKCGFDDKACLQSKTVKELTDAYTNDNYLSAGIGSDGAIGVSSANSHSFYPYVDGKVIAEEPITRGTQAPSIFGFTLITYKQI</sequence>
<dbReference type="GeneID" id="81354182"/>
<evidence type="ECO:0000313" key="4">
    <source>
        <dbReference type="Proteomes" id="UP001149074"/>
    </source>
</evidence>
<reference evidence="3" key="2">
    <citation type="journal article" date="2023" name="IMA Fungus">
        <title>Comparative genomic study of the Penicillium genus elucidates a diverse pangenome and 15 lateral gene transfer events.</title>
        <authorList>
            <person name="Petersen C."/>
            <person name="Sorensen T."/>
            <person name="Nielsen M.R."/>
            <person name="Sondergaard T.E."/>
            <person name="Sorensen J.L."/>
            <person name="Fitzpatrick D.A."/>
            <person name="Frisvad J.C."/>
            <person name="Nielsen K.L."/>
        </authorList>
    </citation>
    <scope>NUCLEOTIDE SEQUENCE</scope>
    <source>
        <strain evidence="3">IBT 30761</strain>
    </source>
</reference>
<feature type="signal peptide" evidence="1">
    <location>
        <begin position="1"/>
        <end position="15"/>
    </location>
</feature>
<proteinExistence type="predicted"/>
<accession>A0A9W9G0V7</accession>
<name>A0A9W9G0V7_9EURO</name>
<feature type="domain" description="Carboxylesterase type B" evidence="2">
    <location>
        <begin position="18"/>
        <end position="96"/>
    </location>
</feature>
<dbReference type="OrthoDB" id="408631at2759"/>